<proteinExistence type="predicted"/>
<gene>
    <name evidence="1" type="ORF">WN51_12592</name>
</gene>
<reference evidence="1 2" key="1">
    <citation type="submission" date="2015-07" db="EMBL/GenBank/DDBJ databases">
        <title>The genome of Melipona quadrifasciata.</title>
        <authorList>
            <person name="Pan H."/>
            <person name="Kapheim K."/>
        </authorList>
    </citation>
    <scope>NUCLEOTIDE SEQUENCE [LARGE SCALE GENOMIC DNA]</scope>
    <source>
        <strain evidence="1">0111107301</strain>
        <tissue evidence="1">Whole body</tissue>
    </source>
</reference>
<evidence type="ECO:0000313" key="1">
    <source>
        <dbReference type="EMBL" id="KOX75804.1"/>
    </source>
</evidence>
<evidence type="ECO:0000313" key="2">
    <source>
        <dbReference type="Proteomes" id="UP000053105"/>
    </source>
</evidence>
<dbReference type="AlphaFoldDB" id="A0A0N0BH66"/>
<accession>A0A0N0BH66</accession>
<sequence>MAKKGRLLQRQPGATTCHELFQRWDRWTLMVSGWPRLHHFLVFRIDAPQQRSPLLATKENIRGFYSLKVNNIFKTLLRAVWLPQCSEMLRMYIYLNGDCDIQDIQEQLSSKDCQLGETIVINPFLLIFSLIDSRRKE</sequence>
<keyword evidence="2" id="KW-1185">Reference proteome</keyword>
<dbReference type="Proteomes" id="UP000053105">
    <property type="component" value="Unassembled WGS sequence"/>
</dbReference>
<organism evidence="1 2">
    <name type="scientific">Melipona quadrifasciata</name>
    <dbReference type="NCBI Taxonomy" id="166423"/>
    <lineage>
        <taxon>Eukaryota</taxon>
        <taxon>Metazoa</taxon>
        <taxon>Ecdysozoa</taxon>
        <taxon>Arthropoda</taxon>
        <taxon>Hexapoda</taxon>
        <taxon>Insecta</taxon>
        <taxon>Pterygota</taxon>
        <taxon>Neoptera</taxon>
        <taxon>Endopterygota</taxon>
        <taxon>Hymenoptera</taxon>
        <taxon>Apocrita</taxon>
        <taxon>Aculeata</taxon>
        <taxon>Apoidea</taxon>
        <taxon>Anthophila</taxon>
        <taxon>Apidae</taxon>
        <taxon>Melipona</taxon>
    </lineage>
</organism>
<protein>
    <submittedName>
        <fullName evidence="1">Uncharacterized protein</fullName>
    </submittedName>
</protein>
<name>A0A0N0BH66_9HYME</name>
<dbReference type="EMBL" id="KQ435758">
    <property type="protein sequence ID" value="KOX75804.1"/>
    <property type="molecule type" value="Genomic_DNA"/>
</dbReference>